<dbReference type="EMBL" id="WTVR01000014">
    <property type="protein sequence ID" value="NMF88579.1"/>
    <property type="molecule type" value="Genomic_DNA"/>
</dbReference>
<accession>A0ABX1MKT4</accession>
<dbReference type="CDD" id="cd06558">
    <property type="entry name" value="crotonase-like"/>
    <property type="match status" value="1"/>
</dbReference>
<reference evidence="2 3" key="1">
    <citation type="submission" date="2019-12" db="EMBL/GenBank/DDBJ databases">
        <title>Comparative genomics gives insights into the taxonomy of the Azoarcus-Aromatoleum group and reveals separate origins of nif in the plant-associated Azoarcus and non-plant-associated Aromatoleum sub-groups.</title>
        <authorList>
            <person name="Lafos M."/>
            <person name="Maluk M."/>
            <person name="Batista M."/>
            <person name="Junghare M."/>
            <person name="Carmona M."/>
            <person name="Faoro H."/>
            <person name="Cruz L.M."/>
            <person name="Battistoni F."/>
            <person name="De Souza E."/>
            <person name="Pedrosa F."/>
            <person name="Chen W.-M."/>
            <person name="Poole P.S."/>
            <person name="Dixon R.A."/>
            <person name="James E.K."/>
        </authorList>
    </citation>
    <scope>NUCLEOTIDE SEQUENCE [LARGE SCALE GENOMIC DNA]</scope>
    <source>
        <strain evidence="2 3">ToN1</strain>
    </source>
</reference>
<sequence>MNFETIRYEVKEGIATVTLNRPEVFNALNTAMMNELIAVFDETDLDDKVRVVVVTGEGKGFCGGADLSKGADVFDKNKTGSAAQDSPIREDGSFDYSKESARDGGGKLALRIFNSLKPVIGAINGAGVGIGASMLLPMDIRIASEKGRLGFVYARRGIVYECCSSWFLPRIVGISKALEWSLSGRVMPAEELKVGGLVSEVVPHEQLLPRAYEIAREIADNTAPVSVALMRLMAWRSLGMAHPMEAHRIESRGICTRGRSADAKEGVQSFVEKRLPVFPCTVSKDMPDYFPWWEEPSYF</sequence>
<evidence type="ECO:0000313" key="2">
    <source>
        <dbReference type="EMBL" id="NMF88579.1"/>
    </source>
</evidence>
<keyword evidence="2" id="KW-0456">Lyase</keyword>
<dbReference type="Pfam" id="PF00378">
    <property type="entry name" value="ECH_1"/>
    <property type="match status" value="1"/>
</dbReference>
<dbReference type="InterPro" id="IPR014748">
    <property type="entry name" value="Enoyl-CoA_hydra_C"/>
</dbReference>
<dbReference type="EC" id="4.2.1.17" evidence="2"/>
<organism evidence="2 3">
    <name type="scientific">Aromatoleum petrolei</name>
    <dbReference type="NCBI Taxonomy" id="76116"/>
    <lineage>
        <taxon>Bacteria</taxon>
        <taxon>Pseudomonadati</taxon>
        <taxon>Pseudomonadota</taxon>
        <taxon>Betaproteobacteria</taxon>
        <taxon>Rhodocyclales</taxon>
        <taxon>Rhodocyclaceae</taxon>
        <taxon>Aromatoleum</taxon>
    </lineage>
</organism>
<keyword evidence="3" id="KW-1185">Reference proteome</keyword>
<dbReference type="SUPFAM" id="SSF52096">
    <property type="entry name" value="ClpP/crotonase"/>
    <property type="match status" value="1"/>
</dbReference>
<protein>
    <submittedName>
        <fullName evidence="2">Enoyl-CoA hydratase</fullName>
        <ecNumber evidence="2">4.2.1.17</ecNumber>
    </submittedName>
</protein>
<dbReference type="PANTHER" id="PTHR43684">
    <property type="match status" value="1"/>
</dbReference>
<dbReference type="Proteomes" id="UP000652074">
    <property type="component" value="Unassembled WGS sequence"/>
</dbReference>
<evidence type="ECO:0000256" key="1">
    <source>
        <dbReference type="ARBA" id="ARBA00005254"/>
    </source>
</evidence>
<comment type="similarity">
    <text evidence="1">Belongs to the enoyl-CoA hydratase/isomerase family.</text>
</comment>
<dbReference type="InterPro" id="IPR001753">
    <property type="entry name" value="Enoyl-CoA_hydra/iso"/>
</dbReference>
<dbReference type="Gene3D" id="3.90.226.10">
    <property type="entry name" value="2-enoyl-CoA Hydratase, Chain A, domain 1"/>
    <property type="match status" value="1"/>
</dbReference>
<dbReference type="GO" id="GO:0004300">
    <property type="term" value="F:enoyl-CoA hydratase activity"/>
    <property type="evidence" value="ECO:0007669"/>
    <property type="project" value="UniProtKB-EC"/>
</dbReference>
<dbReference type="RefSeq" id="WP_169205999.1">
    <property type="nucleotide sequence ID" value="NZ_CP059560.1"/>
</dbReference>
<dbReference type="Gene3D" id="1.10.12.10">
    <property type="entry name" value="Lyase 2-enoyl-coa Hydratase, Chain A, domain 2"/>
    <property type="match status" value="1"/>
</dbReference>
<name>A0ABX1MKT4_9RHOO</name>
<proteinExistence type="inferred from homology"/>
<evidence type="ECO:0000313" key="3">
    <source>
        <dbReference type="Proteomes" id="UP000652074"/>
    </source>
</evidence>
<dbReference type="PANTHER" id="PTHR43684:SF4">
    <property type="entry name" value="ENOYL-COA HYDRATASE_ISOMERASE FAMILY PROTEIN (AFU_ORTHOLOGUE AFUA_1G01890)"/>
    <property type="match status" value="1"/>
</dbReference>
<dbReference type="InterPro" id="IPR051053">
    <property type="entry name" value="ECH/Chromodomain_protein"/>
</dbReference>
<gene>
    <name evidence="2" type="ORF">GPA26_08775</name>
</gene>
<comment type="caution">
    <text evidence="2">The sequence shown here is derived from an EMBL/GenBank/DDBJ whole genome shotgun (WGS) entry which is preliminary data.</text>
</comment>
<dbReference type="NCBIfam" id="NF006109">
    <property type="entry name" value="PRK08260.1"/>
    <property type="match status" value="1"/>
</dbReference>
<dbReference type="InterPro" id="IPR029045">
    <property type="entry name" value="ClpP/crotonase-like_dom_sf"/>
</dbReference>